<evidence type="ECO:0000313" key="3">
    <source>
        <dbReference type="Proteomes" id="UP000265520"/>
    </source>
</evidence>
<dbReference type="GO" id="GO:0006952">
    <property type="term" value="P:defense response"/>
    <property type="evidence" value="ECO:0007669"/>
    <property type="project" value="UniProtKB-KW"/>
</dbReference>
<dbReference type="PANTHER" id="PTHR36766">
    <property type="entry name" value="PLANT BROAD-SPECTRUM MILDEW RESISTANCE PROTEIN RPW8"/>
    <property type="match status" value="1"/>
</dbReference>
<keyword evidence="1" id="KW-0611">Plant defense</keyword>
<dbReference type="PANTHER" id="PTHR36766:SF42">
    <property type="entry name" value="NB-ARC DOMAIN DISEASE RESISTANCE PROTEIN"/>
    <property type="match status" value="1"/>
</dbReference>
<proteinExistence type="predicted"/>
<sequence>LKLKDAAHVLDDILDECATQALELEYKAVKGGPSHMVQSSFLSSLNPKHVAFRYKIAKKMKNIRERLNEIAEERTKFHLTEIVREKRSGVLDWRQTTSIISQPRVYGRDEHKDKIVDFLVGDASQLEDLPVYPIIGLGGLEDFTLKRMTKAIIESATKKAYDVWNEKPQKWHELKSLLACGGNGASILVTTRLAK</sequence>
<dbReference type="Proteomes" id="UP000265520">
    <property type="component" value="Unassembled WGS sequence"/>
</dbReference>
<name>A0A392P6K0_9FABA</name>
<accession>A0A392P6K0</accession>
<evidence type="ECO:0000313" key="2">
    <source>
        <dbReference type="EMBL" id="MCI07691.1"/>
    </source>
</evidence>
<feature type="non-terminal residue" evidence="2">
    <location>
        <position position="1"/>
    </location>
</feature>
<comment type="caution">
    <text evidence="2">The sequence shown here is derived from an EMBL/GenBank/DDBJ whole genome shotgun (WGS) entry which is preliminary data.</text>
</comment>
<reference evidence="2 3" key="1">
    <citation type="journal article" date="2018" name="Front. Plant Sci.">
        <title>Red Clover (Trifolium pratense) and Zigzag Clover (T. medium) - A Picture of Genomic Similarities and Differences.</title>
        <authorList>
            <person name="Dluhosova J."/>
            <person name="Istvanek J."/>
            <person name="Nedelnik J."/>
            <person name="Repkova J."/>
        </authorList>
    </citation>
    <scope>NUCLEOTIDE SEQUENCE [LARGE SCALE GENOMIC DNA]</scope>
    <source>
        <strain evidence="3">cv. 10/8</strain>
        <tissue evidence="2">Leaf</tissue>
    </source>
</reference>
<protein>
    <submittedName>
        <fullName evidence="2">NB-ARC domain disease resistance protein</fullName>
    </submittedName>
</protein>
<dbReference type="EMBL" id="LXQA010066306">
    <property type="protein sequence ID" value="MCI07691.1"/>
    <property type="molecule type" value="Genomic_DNA"/>
</dbReference>
<feature type="non-terminal residue" evidence="2">
    <location>
        <position position="195"/>
    </location>
</feature>
<organism evidence="2 3">
    <name type="scientific">Trifolium medium</name>
    <dbReference type="NCBI Taxonomy" id="97028"/>
    <lineage>
        <taxon>Eukaryota</taxon>
        <taxon>Viridiplantae</taxon>
        <taxon>Streptophyta</taxon>
        <taxon>Embryophyta</taxon>
        <taxon>Tracheophyta</taxon>
        <taxon>Spermatophyta</taxon>
        <taxon>Magnoliopsida</taxon>
        <taxon>eudicotyledons</taxon>
        <taxon>Gunneridae</taxon>
        <taxon>Pentapetalae</taxon>
        <taxon>rosids</taxon>
        <taxon>fabids</taxon>
        <taxon>Fabales</taxon>
        <taxon>Fabaceae</taxon>
        <taxon>Papilionoideae</taxon>
        <taxon>50 kb inversion clade</taxon>
        <taxon>NPAAA clade</taxon>
        <taxon>Hologalegina</taxon>
        <taxon>IRL clade</taxon>
        <taxon>Trifolieae</taxon>
        <taxon>Trifolium</taxon>
    </lineage>
</organism>
<dbReference type="AlphaFoldDB" id="A0A392P6K0"/>
<evidence type="ECO:0000256" key="1">
    <source>
        <dbReference type="ARBA" id="ARBA00022821"/>
    </source>
</evidence>
<keyword evidence="3" id="KW-1185">Reference proteome</keyword>